<comment type="similarity">
    <text evidence="2">Belongs to the USE1 family.</text>
</comment>
<evidence type="ECO:0000256" key="8">
    <source>
        <dbReference type="ARBA" id="ARBA00022989"/>
    </source>
</evidence>
<evidence type="ECO:0000256" key="3">
    <source>
        <dbReference type="ARBA" id="ARBA00022448"/>
    </source>
</evidence>
<keyword evidence="3" id="KW-0813">Transport</keyword>
<protein>
    <submittedName>
        <fullName evidence="12">Vesicle transport protein</fullName>
    </submittedName>
</protein>
<dbReference type="AlphaFoldDB" id="A0A4P9ZRU6"/>
<dbReference type="PANTHER" id="PTHR13050">
    <property type="entry name" value="USE1-LIKE PROTEIN"/>
    <property type="match status" value="1"/>
</dbReference>
<evidence type="ECO:0000256" key="9">
    <source>
        <dbReference type="ARBA" id="ARBA00023136"/>
    </source>
</evidence>
<evidence type="ECO:0000256" key="2">
    <source>
        <dbReference type="ARBA" id="ARBA00007891"/>
    </source>
</evidence>
<dbReference type="GO" id="GO:0015031">
    <property type="term" value="P:protein transport"/>
    <property type="evidence" value="ECO:0007669"/>
    <property type="project" value="UniProtKB-KW"/>
</dbReference>
<dbReference type="Proteomes" id="UP000268162">
    <property type="component" value="Unassembled WGS sequence"/>
</dbReference>
<dbReference type="GO" id="GO:0005484">
    <property type="term" value="F:SNAP receptor activity"/>
    <property type="evidence" value="ECO:0007669"/>
    <property type="project" value="TreeGrafter"/>
</dbReference>
<keyword evidence="6" id="KW-0931">ER-Golgi transport</keyword>
<dbReference type="GO" id="GO:0006890">
    <property type="term" value="P:retrograde vesicle-mediated transport, Golgi to endoplasmic reticulum"/>
    <property type="evidence" value="ECO:0007669"/>
    <property type="project" value="TreeGrafter"/>
</dbReference>
<keyword evidence="9 11" id="KW-0472">Membrane</keyword>
<organism evidence="12 13">
    <name type="scientific">Dimargaris cristalligena</name>
    <dbReference type="NCBI Taxonomy" id="215637"/>
    <lineage>
        <taxon>Eukaryota</taxon>
        <taxon>Fungi</taxon>
        <taxon>Fungi incertae sedis</taxon>
        <taxon>Zoopagomycota</taxon>
        <taxon>Kickxellomycotina</taxon>
        <taxon>Dimargaritomycetes</taxon>
        <taxon>Dimargaritales</taxon>
        <taxon>Dimargaritaceae</taxon>
        <taxon>Dimargaris</taxon>
    </lineage>
</organism>
<evidence type="ECO:0000256" key="10">
    <source>
        <dbReference type="SAM" id="MobiDB-lite"/>
    </source>
</evidence>
<name>A0A4P9ZRU6_9FUNG</name>
<evidence type="ECO:0000256" key="11">
    <source>
        <dbReference type="SAM" id="Phobius"/>
    </source>
</evidence>
<sequence length="126" mass="14743">MRESNSTFRQRKYAPDDPDEKDVERLVAHHRQVQDELTDDLVRMAQALKGNSLAFKDILTQDEKALQEAQEVMGTNQNRLQQQGGRLGTYTRKSWGTTWMTWLMVLLVCLVFILMYLVIRLFPKRA</sequence>
<keyword evidence="8 11" id="KW-1133">Transmembrane helix</keyword>
<accession>A0A4P9ZRU6</accession>
<comment type="subcellular location">
    <subcellularLocation>
        <location evidence="1">Endoplasmic reticulum membrane</location>
        <topology evidence="1">Single-pass type IV membrane protein</topology>
    </subcellularLocation>
</comment>
<dbReference type="GO" id="GO:0031201">
    <property type="term" value="C:SNARE complex"/>
    <property type="evidence" value="ECO:0007669"/>
    <property type="project" value="TreeGrafter"/>
</dbReference>
<evidence type="ECO:0000256" key="1">
    <source>
        <dbReference type="ARBA" id="ARBA00004163"/>
    </source>
</evidence>
<evidence type="ECO:0000256" key="4">
    <source>
        <dbReference type="ARBA" id="ARBA00022692"/>
    </source>
</evidence>
<gene>
    <name evidence="12" type="ORF">BJ085DRAFT_35159</name>
</gene>
<dbReference type="InterPro" id="IPR019150">
    <property type="entry name" value="Vesicle_transport_protein_Use1"/>
</dbReference>
<keyword evidence="7" id="KW-0653">Protein transport</keyword>
<dbReference type="CDD" id="cd15860">
    <property type="entry name" value="SNARE_USE1"/>
    <property type="match status" value="1"/>
</dbReference>
<proteinExistence type="inferred from homology"/>
<dbReference type="GO" id="GO:0005789">
    <property type="term" value="C:endoplasmic reticulum membrane"/>
    <property type="evidence" value="ECO:0007669"/>
    <property type="project" value="UniProtKB-SubCell"/>
</dbReference>
<evidence type="ECO:0000313" key="12">
    <source>
        <dbReference type="EMBL" id="RKP35180.1"/>
    </source>
</evidence>
<dbReference type="Pfam" id="PF09753">
    <property type="entry name" value="Use1"/>
    <property type="match status" value="1"/>
</dbReference>
<keyword evidence="5" id="KW-0256">Endoplasmic reticulum</keyword>
<evidence type="ECO:0000256" key="7">
    <source>
        <dbReference type="ARBA" id="ARBA00022927"/>
    </source>
</evidence>
<dbReference type="OrthoDB" id="4506189at2759"/>
<evidence type="ECO:0000256" key="5">
    <source>
        <dbReference type="ARBA" id="ARBA00022824"/>
    </source>
</evidence>
<keyword evidence="13" id="KW-1185">Reference proteome</keyword>
<dbReference type="EMBL" id="ML002939">
    <property type="protein sequence ID" value="RKP35180.1"/>
    <property type="molecule type" value="Genomic_DNA"/>
</dbReference>
<evidence type="ECO:0000256" key="6">
    <source>
        <dbReference type="ARBA" id="ARBA00022892"/>
    </source>
</evidence>
<dbReference type="PANTHER" id="PTHR13050:SF7">
    <property type="entry name" value="VESICLE TRANSPORT PROTEIN USE1"/>
    <property type="match status" value="1"/>
</dbReference>
<evidence type="ECO:0000313" key="13">
    <source>
        <dbReference type="Proteomes" id="UP000268162"/>
    </source>
</evidence>
<dbReference type="STRING" id="215637.A0A4P9ZRU6"/>
<reference evidence="13" key="1">
    <citation type="journal article" date="2018" name="Nat. Microbiol.">
        <title>Leveraging single-cell genomics to expand the fungal tree of life.</title>
        <authorList>
            <person name="Ahrendt S.R."/>
            <person name="Quandt C.A."/>
            <person name="Ciobanu D."/>
            <person name="Clum A."/>
            <person name="Salamov A."/>
            <person name="Andreopoulos B."/>
            <person name="Cheng J.F."/>
            <person name="Woyke T."/>
            <person name="Pelin A."/>
            <person name="Henrissat B."/>
            <person name="Reynolds N.K."/>
            <person name="Benny G.L."/>
            <person name="Smith M.E."/>
            <person name="James T.Y."/>
            <person name="Grigoriev I.V."/>
        </authorList>
    </citation>
    <scope>NUCLEOTIDE SEQUENCE [LARGE SCALE GENOMIC DNA]</scope>
    <source>
        <strain evidence="13">RSA 468</strain>
    </source>
</reference>
<feature type="region of interest" description="Disordered" evidence="10">
    <location>
        <begin position="1"/>
        <end position="21"/>
    </location>
</feature>
<feature type="transmembrane region" description="Helical" evidence="11">
    <location>
        <begin position="99"/>
        <end position="119"/>
    </location>
</feature>
<keyword evidence="4 11" id="KW-0812">Transmembrane</keyword>